<dbReference type="Proteomes" id="UP000193642">
    <property type="component" value="Unassembled WGS sequence"/>
</dbReference>
<dbReference type="AlphaFoldDB" id="A0A1Y2B892"/>
<evidence type="ECO:0000256" key="1">
    <source>
        <dbReference type="SAM" id="MobiDB-lite"/>
    </source>
</evidence>
<keyword evidence="3" id="KW-1185">Reference proteome</keyword>
<feature type="compositionally biased region" description="Acidic residues" evidence="1">
    <location>
        <begin position="301"/>
        <end position="322"/>
    </location>
</feature>
<protein>
    <submittedName>
        <fullName evidence="2">Uncharacterized protein</fullName>
    </submittedName>
</protein>
<reference evidence="2 3" key="1">
    <citation type="submission" date="2016-07" db="EMBL/GenBank/DDBJ databases">
        <title>Pervasive Adenine N6-methylation of Active Genes in Fungi.</title>
        <authorList>
            <consortium name="DOE Joint Genome Institute"/>
            <person name="Mondo S.J."/>
            <person name="Dannebaum R.O."/>
            <person name="Kuo R.C."/>
            <person name="Labutti K."/>
            <person name="Haridas S."/>
            <person name="Kuo A."/>
            <person name="Salamov A."/>
            <person name="Ahrendt S.R."/>
            <person name="Lipzen A."/>
            <person name="Sullivan W."/>
            <person name="Andreopoulos W.B."/>
            <person name="Clum A."/>
            <person name="Lindquist E."/>
            <person name="Daum C."/>
            <person name="Ramamoorthy G.K."/>
            <person name="Gryganskyi A."/>
            <person name="Culley D."/>
            <person name="Magnuson J.K."/>
            <person name="James T.Y."/>
            <person name="O'Malley M.A."/>
            <person name="Stajich J.E."/>
            <person name="Spatafora J.W."/>
            <person name="Visel A."/>
            <person name="Grigoriev I.V."/>
        </authorList>
    </citation>
    <scope>NUCLEOTIDE SEQUENCE [LARGE SCALE GENOMIC DNA]</scope>
    <source>
        <strain evidence="2 3">JEL800</strain>
    </source>
</reference>
<name>A0A1Y2B892_9FUNG</name>
<feature type="compositionally biased region" description="Basic and acidic residues" evidence="1">
    <location>
        <begin position="255"/>
        <end position="272"/>
    </location>
</feature>
<sequence>MSFLTHEEEIHAKTYLFLRNGVETNVKVLHRLYMQSFWNIFGVNLGIRHTRQMMASFADDIDFEEAAAATVNETVSRQFGHSSRVHQLNYGATTDGAAVIRKMKSISDKWWHWCCLVGEVDSQGTLPVSRSRSAGTGSGVFDSVVIDVEHSDDAADSDSSDGGAESALGDGNVDQEIDSVLSESTFGHENIEEHEFCDEDNSESNRDCLDKASTSEQESVDGQESETDSRNDGRLDPRYPKDSEQESVDGQESETDSRNDGRLDPRYPKEFNDPNLATFYSMIFKYLDDNAEALGYNNTPSEDEAWATDYDDDDDDDDETEG</sequence>
<accession>A0A1Y2B892</accession>
<comment type="caution">
    <text evidence="2">The sequence shown here is derived from an EMBL/GenBank/DDBJ whole genome shotgun (WGS) entry which is preliminary data.</text>
</comment>
<evidence type="ECO:0000313" key="2">
    <source>
        <dbReference type="EMBL" id="ORY30750.1"/>
    </source>
</evidence>
<feature type="compositionally biased region" description="Basic and acidic residues" evidence="1">
    <location>
        <begin position="227"/>
        <end position="244"/>
    </location>
</feature>
<feature type="compositionally biased region" description="Acidic residues" evidence="1">
    <location>
        <begin position="245"/>
        <end position="254"/>
    </location>
</feature>
<feature type="region of interest" description="Disordered" evidence="1">
    <location>
        <begin position="152"/>
        <end position="174"/>
    </location>
</feature>
<dbReference type="EMBL" id="MCGO01000081">
    <property type="protein sequence ID" value="ORY30750.1"/>
    <property type="molecule type" value="Genomic_DNA"/>
</dbReference>
<feature type="compositionally biased region" description="Low complexity" evidence="1">
    <location>
        <begin position="160"/>
        <end position="171"/>
    </location>
</feature>
<evidence type="ECO:0000313" key="3">
    <source>
        <dbReference type="Proteomes" id="UP000193642"/>
    </source>
</evidence>
<feature type="region of interest" description="Disordered" evidence="1">
    <location>
        <begin position="293"/>
        <end position="322"/>
    </location>
</feature>
<gene>
    <name evidence="2" type="ORF">BCR33DRAFT_792560</name>
</gene>
<organism evidence="2 3">
    <name type="scientific">Rhizoclosmatium globosum</name>
    <dbReference type="NCBI Taxonomy" id="329046"/>
    <lineage>
        <taxon>Eukaryota</taxon>
        <taxon>Fungi</taxon>
        <taxon>Fungi incertae sedis</taxon>
        <taxon>Chytridiomycota</taxon>
        <taxon>Chytridiomycota incertae sedis</taxon>
        <taxon>Chytridiomycetes</taxon>
        <taxon>Chytridiales</taxon>
        <taxon>Chytriomycetaceae</taxon>
        <taxon>Rhizoclosmatium</taxon>
    </lineage>
</organism>
<feature type="region of interest" description="Disordered" evidence="1">
    <location>
        <begin position="193"/>
        <end position="274"/>
    </location>
</feature>
<proteinExistence type="predicted"/>